<protein>
    <submittedName>
        <fullName evidence="1">Uncharacterized protein</fullName>
    </submittedName>
</protein>
<sequence length="697" mass="78674">MIWRYGRNGWFVSMLSVLVLVDIAVLLNIPVLRQILGFIFLAILPGALILRILNPGKSELVEEIVLSVGLSISFLMFFGLVMNNIALSLGYLTPLSTTSLLVLFNIILIIFIIVGHGLNKDVAFSISTLDLKRSEKTFLIVPVLFPALSIFGMHIMNTTNNNLLLLLLLLLIPCYVAFVCTFNREFPERLYPVVIILIATSLLLIFMLRSPHICGHDVHTEYGIFFRTTLRNLHWSVLGHSILDACLSISLLPTIFQTIMGVDAHEYLFKGVYVAVCSFSPLVIYIISKEYVNNLYAFIASFFFISQSAFLVTAGSPRTNVAIFFVALTVMVFLSSKIDPIKKKILLIVFLFSTVVSHYSTTYIFFFIILLAWLGAETLSKRCVFEKLLSLKLVLIFFVFIFLWYAQVTEGAFDAGVTFIGDTISNLNNFFIEESRTPELKQLFGQGLEYPILNRVNLAITWSTFIFIGIGVYTIFKRSEEMGAASNKKTKCNVEYLLMTLICVGLLTAMVVLPYISQGYGIYRLYLLTMVILSVCFVLGGITISKHLKLQACLTILLVLIPYFLFATGAVQQMCGAPVIYTLNSEGKGYAVEYLHDHESCAAKWIAESKGRDFQINTTDWHGKRKLISQGGIPPEQIGYDSFLEHKQIDEYIYLSYNNVVNGKFEEKNEWYNMSEFSDAFIGKSQIYNNSGSEIWE</sequence>
<gene>
    <name evidence="1" type="ORF">C4B59_00635</name>
</gene>
<name>A0AC61L782_9EURY</name>
<comment type="caution">
    <text evidence="1">The sequence shown here is derived from an EMBL/GenBank/DDBJ whole genome shotgun (WGS) entry which is preliminary data.</text>
</comment>
<evidence type="ECO:0000313" key="2">
    <source>
        <dbReference type="Proteomes" id="UP000248329"/>
    </source>
</evidence>
<evidence type="ECO:0000313" key="1">
    <source>
        <dbReference type="EMBL" id="PXF62151.1"/>
    </source>
</evidence>
<reference evidence="1" key="1">
    <citation type="submission" date="2018-01" db="EMBL/GenBank/DDBJ databases">
        <authorList>
            <person name="Krukenberg V."/>
        </authorList>
    </citation>
    <scope>NUCLEOTIDE SEQUENCE</scope>
    <source>
        <strain evidence="1">E20ANME2</strain>
    </source>
</reference>
<dbReference type="EMBL" id="PQXF01000001">
    <property type="protein sequence ID" value="PXF62151.1"/>
    <property type="molecule type" value="Genomic_DNA"/>
</dbReference>
<proteinExistence type="predicted"/>
<accession>A0AC61L782</accession>
<organism evidence="1 2">
    <name type="scientific">Candidatus Methanogaster sp</name>
    <dbReference type="NCBI Taxonomy" id="3386292"/>
    <lineage>
        <taxon>Archaea</taxon>
        <taxon>Methanobacteriati</taxon>
        <taxon>Methanobacteriota</taxon>
        <taxon>Stenosarchaea group</taxon>
        <taxon>Methanomicrobia</taxon>
        <taxon>Methanosarcinales</taxon>
        <taxon>ANME-2 cluster</taxon>
        <taxon>Candidatus Methanogasteraceae</taxon>
        <taxon>Candidatus Methanogaster</taxon>
    </lineage>
</organism>
<dbReference type="Proteomes" id="UP000248329">
    <property type="component" value="Unassembled WGS sequence"/>
</dbReference>